<reference evidence="1" key="1">
    <citation type="submission" date="2022-01" db="EMBL/GenBank/DDBJ databases">
        <authorList>
            <person name="Jo J.-H."/>
            <person name="Im W.-T."/>
        </authorList>
    </citation>
    <scope>NUCLEOTIDE SEQUENCE</scope>
    <source>
        <strain evidence="1">I2-34</strain>
    </source>
</reference>
<evidence type="ECO:0000313" key="1">
    <source>
        <dbReference type="EMBL" id="MCG2620985.1"/>
    </source>
</evidence>
<accession>A0ABS9L2T4</accession>
<name>A0ABS9L2T4_9MICC</name>
<sequence>MDELEYGPVEMFVAGYTGDGPDPQIVEAILELVNAGTVRLLDLLFVSRAADGNLTVDELEAVGDRYGFGSIELAASGIAGDEDIEAIAEAIEPGVSGALLVIEHVWAKRLANALYQAGGSVLFSDRIPAPAVNAVMAEAAAEAPAESTTEQPVE</sequence>
<protein>
    <submittedName>
        <fullName evidence="1">DUF6325 family protein</fullName>
    </submittedName>
</protein>
<comment type="caution">
    <text evidence="1">The sequence shown here is derived from an EMBL/GenBank/DDBJ whole genome shotgun (WGS) entry which is preliminary data.</text>
</comment>
<dbReference type="InterPro" id="IPR046288">
    <property type="entry name" value="DUF6325"/>
</dbReference>
<proteinExistence type="predicted"/>
<dbReference type="Pfam" id="PF19850">
    <property type="entry name" value="DUF6325"/>
    <property type="match status" value="1"/>
</dbReference>
<evidence type="ECO:0000313" key="2">
    <source>
        <dbReference type="Proteomes" id="UP001165368"/>
    </source>
</evidence>
<dbReference type="Proteomes" id="UP001165368">
    <property type="component" value="Unassembled WGS sequence"/>
</dbReference>
<keyword evidence="2" id="KW-1185">Reference proteome</keyword>
<dbReference type="EMBL" id="JAKLTQ010000001">
    <property type="protein sequence ID" value="MCG2620985.1"/>
    <property type="molecule type" value="Genomic_DNA"/>
</dbReference>
<organism evidence="1 2">
    <name type="scientific">Arthrobacter hankyongi</name>
    <dbReference type="NCBI Taxonomy" id="2904801"/>
    <lineage>
        <taxon>Bacteria</taxon>
        <taxon>Bacillati</taxon>
        <taxon>Actinomycetota</taxon>
        <taxon>Actinomycetes</taxon>
        <taxon>Micrococcales</taxon>
        <taxon>Micrococcaceae</taxon>
        <taxon>Arthrobacter</taxon>
    </lineage>
</organism>
<gene>
    <name evidence="1" type="ORF">LVY72_03535</name>
</gene>
<dbReference type="RefSeq" id="WP_237818062.1">
    <property type="nucleotide sequence ID" value="NZ_JAKLTQ010000001.1"/>
</dbReference>